<reference evidence="1 2" key="1">
    <citation type="journal article" date="2016" name="Nat. Commun.">
        <title>Thousands of microbial genomes shed light on interconnected biogeochemical processes in an aquifer system.</title>
        <authorList>
            <person name="Anantharaman K."/>
            <person name="Brown C.T."/>
            <person name="Hug L.A."/>
            <person name="Sharon I."/>
            <person name="Castelle C.J."/>
            <person name="Probst A.J."/>
            <person name="Thomas B.C."/>
            <person name="Singh A."/>
            <person name="Wilkins M.J."/>
            <person name="Karaoz U."/>
            <person name="Brodie E.L."/>
            <person name="Williams K.H."/>
            <person name="Hubbard S.S."/>
            <person name="Banfield J.F."/>
        </authorList>
    </citation>
    <scope>NUCLEOTIDE SEQUENCE [LARGE SCALE GENOMIC DNA]</scope>
</reference>
<dbReference type="AlphaFoldDB" id="A0A1G2IRA1"/>
<dbReference type="Pfam" id="PF08780">
    <property type="entry name" value="NTase_sub_bind"/>
    <property type="match status" value="1"/>
</dbReference>
<evidence type="ECO:0000313" key="2">
    <source>
        <dbReference type="Proteomes" id="UP000178632"/>
    </source>
</evidence>
<protein>
    <recommendedName>
        <fullName evidence="3">Nucleotidyltransferase</fullName>
    </recommendedName>
</protein>
<sequence length="124" mass="15026">MTKTESIKEQYFKTVKNLEETLGKEKTDERRDSAIKRFELCFDVAWKLIKEYLEENKGIICASPNECFREAYRQKIIDYSEFWLQITKERNAAVHTYKEKLAESLYQKLPEILKHFKYLEEKMK</sequence>
<evidence type="ECO:0008006" key="3">
    <source>
        <dbReference type="Google" id="ProtNLM"/>
    </source>
</evidence>
<dbReference type="NCBIfam" id="TIGR01987">
    <property type="entry name" value="HI0074"/>
    <property type="match status" value="1"/>
</dbReference>
<dbReference type="SUPFAM" id="SSF81593">
    <property type="entry name" value="Nucleotidyltransferase substrate binding subunit/domain"/>
    <property type="match status" value="1"/>
</dbReference>
<dbReference type="EMBL" id="MHPE01000028">
    <property type="protein sequence ID" value="OGZ76688.1"/>
    <property type="molecule type" value="Genomic_DNA"/>
</dbReference>
<accession>A0A1G2IRA1</accession>
<comment type="caution">
    <text evidence="1">The sequence shown here is derived from an EMBL/GenBank/DDBJ whole genome shotgun (WGS) entry which is preliminary data.</text>
</comment>
<dbReference type="InterPro" id="IPR010235">
    <property type="entry name" value="HepT"/>
</dbReference>
<name>A0A1G2IRA1_9BACT</name>
<evidence type="ECO:0000313" key="1">
    <source>
        <dbReference type="EMBL" id="OGZ76688.1"/>
    </source>
</evidence>
<proteinExistence type="predicted"/>
<gene>
    <name evidence="1" type="ORF">A3G45_00190</name>
</gene>
<dbReference type="Gene3D" id="1.20.120.330">
    <property type="entry name" value="Nucleotidyltransferases domain 2"/>
    <property type="match status" value="1"/>
</dbReference>
<dbReference type="Proteomes" id="UP000178632">
    <property type="component" value="Unassembled WGS sequence"/>
</dbReference>
<organism evidence="1 2">
    <name type="scientific">Candidatus Staskawiczbacteria bacterium RIFCSPLOWO2_12_FULL_37_15</name>
    <dbReference type="NCBI Taxonomy" id="1802218"/>
    <lineage>
        <taxon>Bacteria</taxon>
        <taxon>Candidatus Staskawicziibacteriota</taxon>
    </lineage>
</organism>